<feature type="domain" description="Nucleoporin Nup133/Nup155-like N-terminal" evidence="8">
    <location>
        <begin position="80"/>
        <end position="453"/>
    </location>
</feature>
<feature type="domain" description="Nucleoporin Nup133/Nup155-like C-terminal" evidence="7">
    <location>
        <begin position="1096"/>
        <end position="1472"/>
    </location>
</feature>
<evidence type="ECO:0000256" key="5">
    <source>
        <dbReference type="SAM" id="Coils"/>
    </source>
</evidence>
<dbReference type="Gene3D" id="1.20.58.1780">
    <property type="match status" value="1"/>
</dbReference>
<keyword evidence="3" id="KW-0813">Transport</keyword>
<evidence type="ECO:0000256" key="6">
    <source>
        <dbReference type="SAM" id="MobiDB-lite"/>
    </source>
</evidence>
<keyword evidence="10" id="KW-1185">Reference proteome</keyword>
<dbReference type="GO" id="GO:0044611">
    <property type="term" value="C:nuclear pore inner ring"/>
    <property type="evidence" value="ECO:0007669"/>
    <property type="project" value="TreeGrafter"/>
</dbReference>
<dbReference type="Pfam" id="PF03177">
    <property type="entry name" value="Nucleoporin_C"/>
    <property type="match status" value="2"/>
</dbReference>
<dbReference type="InterPro" id="IPR004870">
    <property type="entry name" value="Nucleoporin_Nup155"/>
</dbReference>
<dbReference type="OrthoDB" id="338970at2759"/>
<accession>A0A7J7IGU9</accession>
<dbReference type="Pfam" id="PF08801">
    <property type="entry name" value="Nucleoporin_N"/>
    <property type="match status" value="1"/>
</dbReference>
<evidence type="ECO:0000256" key="1">
    <source>
        <dbReference type="ARBA" id="ARBA00004123"/>
    </source>
</evidence>
<dbReference type="PANTHER" id="PTHR10350:SF6">
    <property type="entry name" value="NUCLEAR PORE COMPLEX PROTEIN NUP155"/>
    <property type="match status" value="1"/>
</dbReference>
<protein>
    <recommendedName>
        <fullName evidence="11">Nucleoporin Nup133/Nup155-like N-terminal domain-containing protein</fullName>
    </recommendedName>
</protein>
<comment type="subcellular location">
    <subcellularLocation>
        <location evidence="1">Nucleus</location>
    </subcellularLocation>
</comment>
<dbReference type="GO" id="GO:0006606">
    <property type="term" value="P:protein import into nucleus"/>
    <property type="evidence" value="ECO:0007669"/>
    <property type="project" value="TreeGrafter"/>
</dbReference>
<evidence type="ECO:0008006" key="11">
    <source>
        <dbReference type="Google" id="ProtNLM"/>
    </source>
</evidence>
<organism evidence="9 10">
    <name type="scientific">Cyanidiococcus yangmingshanensis</name>
    <dbReference type="NCBI Taxonomy" id="2690220"/>
    <lineage>
        <taxon>Eukaryota</taxon>
        <taxon>Rhodophyta</taxon>
        <taxon>Bangiophyceae</taxon>
        <taxon>Cyanidiales</taxon>
        <taxon>Cyanidiaceae</taxon>
        <taxon>Cyanidiococcus</taxon>
    </lineage>
</organism>
<keyword evidence="5" id="KW-0175">Coiled coil</keyword>
<gene>
    <name evidence="9" type="ORF">F1559_002730</name>
</gene>
<dbReference type="Proteomes" id="UP000530660">
    <property type="component" value="Unassembled WGS sequence"/>
</dbReference>
<evidence type="ECO:0000313" key="10">
    <source>
        <dbReference type="Proteomes" id="UP000530660"/>
    </source>
</evidence>
<evidence type="ECO:0000256" key="3">
    <source>
        <dbReference type="ARBA" id="ARBA00022448"/>
    </source>
</evidence>
<proteinExistence type="inferred from homology"/>
<dbReference type="GO" id="GO:0036228">
    <property type="term" value="P:protein localization to nuclear inner membrane"/>
    <property type="evidence" value="ECO:0007669"/>
    <property type="project" value="TreeGrafter"/>
</dbReference>
<dbReference type="InterPro" id="IPR014908">
    <property type="entry name" value="Nucleoporin_Nup133/Nup155_N"/>
</dbReference>
<comment type="similarity">
    <text evidence="2">Belongs to the non-repetitive/WGA-negative nucleoporin family.</text>
</comment>
<dbReference type="GO" id="GO:0006405">
    <property type="term" value="P:RNA export from nucleus"/>
    <property type="evidence" value="ECO:0007669"/>
    <property type="project" value="TreeGrafter"/>
</dbReference>
<evidence type="ECO:0000259" key="7">
    <source>
        <dbReference type="Pfam" id="PF03177"/>
    </source>
</evidence>
<feature type="coiled-coil region" evidence="5">
    <location>
        <begin position="1532"/>
        <end position="1559"/>
    </location>
</feature>
<feature type="compositionally biased region" description="Polar residues" evidence="6">
    <location>
        <begin position="652"/>
        <end position="665"/>
    </location>
</feature>
<reference evidence="9 10" key="1">
    <citation type="journal article" date="2020" name="J. Phycol.">
        <title>Comparative genome analysis reveals Cyanidiococcus gen. nov., a new extremophilic red algal genus sister to Cyanidioschyzon (Cyanidioschyzonaceae, Rhodophyta).</title>
        <authorList>
            <person name="Liu S.-L."/>
            <person name="Chiang Y.-R."/>
            <person name="Yoon H.S."/>
            <person name="Fu H.-Y."/>
        </authorList>
    </citation>
    <scope>NUCLEOTIDE SEQUENCE [LARGE SCALE GENOMIC DNA]</scope>
    <source>
        <strain evidence="9 10">THAL066</strain>
    </source>
</reference>
<evidence type="ECO:0000256" key="4">
    <source>
        <dbReference type="ARBA" id="ARBA00023242"/>
    </source>
</evidence>
<dbReference type="InterPro" id="IPR007187">
    <property type="entry name" value="Nucleoporin_Nup133/Nup155_C"/>
</dbReference>
<dbReference type="PANTHER" id="PTHR10350">
    <property type="entry name" value="NUCLEAR PORE COMPLEX PROTEIN NUP155"/>
    <property type="match status" value="1"/>
</dbReference>
<dbReference type="InterPro" id="IPR042538">
    <property type="entry name" value="Nucleoporin_Nup155_C_3"/>
</dbReference>
<name>A0A7J7IGU9_9RHOD</name>
<dbReference type="GO" id="GO:0000972">
    <property type="term" value="P:transcription-dependent tethering of RNA polymerase II gene DNA at nuclear periphery"/>
    <property type="evidence" value="ECO:0007669"/>
    <property type="project" value="TreeGrafter"/>
</dbReference>
<evidence type="ECO:0000259" key="8">
    <source>
        <dbReference type="Pfam" id="PF08801"/>
    </source>
</evidence>
<evidence type="ECO:0000256" key="2">
    <source>
        <dbReference type="ARBA" id="ARBA00007373"/>
    </source>
</evidence>
<dbReference type="EMBL" id="VWRR01000014">
    <property type="protein sequence ID" value="KAF6001531.1"/>
    <property type="molecule type" value="Genomic_DNA"/>
</dbReference>
<dbReference type="Gene3D" id="1.20.120.1880">
    <property type="entry name" value="Nucleoporin, helical C-terminal domain"/>
    <property type="match status" value="1"/>
</dbReference>
<sequence length="1562" mass="171604">MAFQGGPRVNGVNLSSAAGAKLLASAETIMGRNSLASDLASLEVAASDLELAMSLDDQWLSPRRTWETAAPDYVRCPPEQAQLTVKRTVPLPAALLAQYQYLESKSFMGLLPEIGRAWLSIDHRLFLWDYIEGSDFVVYEELDQVISCVALATPRPGVFVDEIEHLLVIATALEVVLVGVVCSPVVGSQARSGRSGGQITLLPTGLSVTTDGIVMLKMVSSRRDGRIFMAGRDGCLHELVYGTQSWYRTTPKARRLNRSRTLMMSLLPGFVRRLVHADDPLIDIALDDSRSQLYTLSQRGMVSAYRLERSSSNSTSASSLRLLGSVDAANEIRRRMVTNQVGTLSIHAVHCRYSRRVHLVVVSTAGERLFYTTSSALLPKSPASAADMRSTLARQPSFLSMVTGDHGDCLRLVGYRGPIVSSLRSTIYLAFWSQGQLLAADSHEQLLAVCVDPPPLEHIPRQDRDGSLLLATSTAAESSASSMTSTGSSRNALETISSLTVGGKTYAFAEAPPLYDVGWHTIDSRALESDGLLPRTRTEASRGYICLTQASVVLLAPVRPLDALRQLLSGGNQDAALLDFFHRYGAAQACSWCLELALQAEQSPSDSSGLLESASRACLAFGGEPLLLSSSTMVERSTNFADARPPSESAEHSNTNRQPRTELATSTWHTTADGFSVGSASLPEAPLRYSGRHDGIVLLLARILQPVWHEQVTSGEELVRMRFSFAMFMAIQSELQAFIRVIQRLFGSELELLSKRERSVGAVPGLDSNTAALAEAQGSSSAVWPSALGLGISLTDTSDWVRAHTESSDAGRQALHRRSAGRQAQARRLELYSIASLLGLAVRSSQAFELLRTLAESTHLPRFVASLEPSEQARLRQTRFGEVATTDAGSQLITTLLFKLLESFSADEHDAIESLLETLATRCPLFFGETQVSVFRAIELLRKRDIAHAMRSLRPVAETLVLGPALVTEMKAAGAFAELIELARLAKDHRLVLSTLESVLSMDEGSAEQLSPGVDRTRLQRRCLVQALASDHTAYLDRVFRFLHALGSSGQQLLLQIPQLLMNTDQAWPNDSLDAPALRTLLNKAVRRLELFLLDEDIDLAWKLYAQQKRYAEAAAILLDLAEAPSSGANRPSLTTTVDVSMSPSALEQKVGRLGSQRTRSLVLSERITLLTRALHFARAGASVGDARALELLQEIQDKLDVARIQQRALEELRRVVLPGTERTELEQRLDGRGAGNTPTDSGLLDLSTLYNEVARPYALWETELDILRCAGHQDLELCRRLWNNIIARELALSAGVVRQRPAPFELDTSMQAENLRPTPETLQQRFVALARDLYPSAIVFPLEWLVASLEMLAFSRAELAPETEEQADPDSEQAALPWSLESFSVNWLHPTLLDVIGVPRSDLVNIYRQVLEDPEAFYERFGPLPVVITQAIPARLGPWWLGFAAQQWWIRSFIALMQRWIDQADRTLDRSLHLDESVAGYGTLSRASTEWHALVANAPALLAALTVMKSRLATRQPSSDPHGPDTGVGLTLRLLSQLESLERELERLASATTNQQHRYLY</sequence>
<feature type="region of interest" description="Disordered" evidence="6">
    <location>
        <begin position="638"/>
        <end position="665"/>
    </location>
</feature>
<evidence type="ECO:0000313" key="9">
    <source>
        <dbReference type="EMBL" id="KAF6001531.1"/>
    </source>
</evidence>
<dbReference type="GO" id="GO:0017056">
    <property type="term" value="F:structural constituent of nuclear pore"/>
    <property type="evidence" value="ECO:0007669"/>
    <property type="project" value="InterPro"/>
</dbReference>
<keyword evidence="4" id="KW-0539">Nucleus</keyword>
<comment type="caution">
    <text evidence="9">The sequence shown here is derived from an EMBL/GenBank/DDBJ whole genome shotgun (WGS) entry which is preliminary data.</text>
</comment>
<feature type="domain" description="Nucleoporin Nup133/Nup155-like C-terminal" evidence="7">
    <location>
        <begin position="690"/>
        <end position="950"/>
    </location>
</feature>